<dbReference type="Gene3D" id="3.30.70.270">
    <property type="match status" value="1"/>
</dbReference>
<organism evidence="6 7">
    <name type="scientific">Phytophthora cactorum</name>
    <dbReference type="NCBI Taxonomy" id="29920"/>
    <lineage>
        <taxon>Eukaryota</taxon>
        <taxon>Sar</taxon>
        <taxon>Stramenopiles</taxon>
        <taxon>Oomycota</taxon>
        <taxon>Peronosporomycetes</taxon>
        <taxon>Peronosporales</taxon>
        <taxon>Peronosporaceae</taxon>
        <taxon>Phytophthora</taxon>
    </lineage>
</organism>
<dbReference type="InterPro" id="IPR043502">
    <property type="entry name" value="DNA/RNA_pol_sf"/>
</dbReference>
<evidence type="ECO:0008006" key="8">
    <source>
        <dbReference type="Google" id="ProtNLM"/>
    </source>
</evidence>
<dbReference type="Proteomes" id="UP000697107">
    <property type="component" value="Unassembled WGS sequence"/>
</dbReference>
<dbReference type="EMBL" id="RCMG01000545">
    <property type="protein sequence ID" value="KAG2852381.1"/>
    <property type="molecule type" value="Genomic_DNA"/>
</dbReference>
<dbReference type="Proteomes" id="UP000774804">
    <property type="component" value="Unassembled WGS sequence"/>
</dbReference>
<evidence type="ECO:0000313" key="2">
    <source>
        <dbReference type="EMBL" id="KAG2893118.1"/>
    </source>
</evidence>
<name>A0A329RZB8_9STRA</name>
<dbReference type="EMBL" id="RCMV01000984">
    <property type="protein sequence ID" value="KAG3211213.1"/>
    <property type="molecule type" value="Genomic_DNA"/>
</dbReference>
<dbReference type="AlphaFoldDB" id="A0A329RZB8"/>
<evidence type="ECO:0000313" key="6">
    <source>
        <dbReference type="EMBL" id="RAW29934.1"/>
    </source>
</evidence>
<dbReference type="Proteomes" id="UP000760860">
    <property type="component" value="Unassembled WGS sequence"/>
</dbReference>
<protein>
    <recommendedName>
        <fullName evidence="8">Reverse transcriptase/retrotransposon-derived protein RNase H-like domain-containing protein</fullName>
    </recommendedName>
</protein>
<dbReference type="VEuPathDB" id="FungiDB:PC110_g13714"/>
<dbReference type="Proteomes" id="UP000735874">
    <property type="component" value="Unassembled WGS sequence"/>
</dbReference>
<reference evidence="6 7" key="1">
    <citation type="submission" date="2018-01" db="EMBL/GenBank/DDBJ databases">
        <title>Draft genome of the strawberry crown rot pathogen Phytophthora cactorum.</title>
        <authorList>
            <person name="Armitage A.D."/>
            <person name="Lysoe E."/>
            <person name="Nellist C.F."/>
            <person name="Harrison R.J."/>
            <person name="Brurberg M.B."/>
        </authorList>
    </citation>
    <scope>NUCLEOTIDE SEQUENCE [LARGE SCALE GENOMIC DNA]</scope>
    <source>
        <strain evidence="6 7">10300</strain>
    </source>
</reference>
<gene>
    <name evidence="6" type="ORF">PC110_g13714</name>
    <name evidence="1" type="ORF">PC113_g15073</name>
    <name evidence="2" type="ORF">PC115_g18580</name>
    <name evidence="3" type="ORF">PC117_g20669</name>
    <name evidence="4" type="ORF">PC118_g18769</name>
    <name evidence="5" type="ORF">PC129_g17805</name>
</gene>
<reference evidence="1" key="2">
    <citation type="submission" date="2018-10" db="EMBL/GenBank/DDBJ databases">
        <title>Effector identification in a new, highly contiguous assembly of the strawberry crown rot pathogen Phytophthora cactorum.</title>
        <authorList>
            <person name="Armitage A.D."/>
            <person name="Nellist C.F."/>
            <person name="Bates H."/>
            <person name="Vickerstaff R.J."/>
            <person name="Harrison R.J."/>
        </authorList>
    </citation>
    <scope>NUCLEOTIDE SEQUENCE</scope>
    <source>
        <strain evidence="1">15-7</strain>
        <strain evidence="2">4032</strain>
        <strain evidence="3">4040</strain>
        <strain evidence="4">P415</strain>
        <strain evidence="5">P421</strain>
    </source>
</reference>
<sequence length="97" mass="11263">MEYLGHELSSDGVLPLQRLVTAVENFPRPTDVVEVKRFVHLAGYYRRFIEGFGSLMAPMPKLLRKKPPWEWTVVQESAFEQVKAVLTQKPLLIYLDF</sequence>
<evidence type="ECO:0000313" key="1">
    <source>
        <dbReference type="EMBL" id="KAG2852381.1"/>
    </source>
</evidence>
<dbReference type="EMBL" id="RCMI01000973">
    <property type="protein sequence ID" value="KAG2893118.1"/>
    <property type="molecule type" value="Genomic_DNA"/>
</dbReference>
<dbReference type="OrthoDB" id="124617at2759"/>
<accession>A0A329RZB8</accession>
<evidence type="ECO:0000313" key="7">
    <source>
        <dbReference type="Proteomes" id="UP000251314"/>
    </source>
</evidence>
<dbReference type="STRING" id="29920.A0A329RZB8"/>
<dbReference type="Proteomes" id="UP000736787">
    <property type="component" value="Unassembled WGS sequence"/>
</dbReference>
<keyword evidence="7" id="KW-1185">Reference proteome</keyword>
<dbReference type="EMBL" id="RCMK01000980">
    <property type="protein sequence ID" value="KAG2905793.1"/>
    <property type="molecule type" value="Genomic_DNA"/>
</dbReference>
<evidence type="ECO:0000313" key="3">
    <source>
        <dbReference type="EMBL" id="KAG2905793.1"/>
    </source>
</evidence>
<comment type="caution">
    <text evidence="6">The sequence shown here is derived from an EMBL/GenBank/DDBJ whole genome shotgun (WGS) entry which is preliminary data.</text>
</comment>
<evidence type="ECO:0000313" key="4">
    <source>
        <dbReference type="EMBL" id="KAG2967132.1"/>
    </source>
</evidence>
<dbReference type="PANTHER" id="PTHR33064">
    <property type="entry name" value="POL PROTEIN"/>
    <property type="match status" value="1"/>
</dbReference>
<dbReference type="FunFam" id="3.30.70.270:FF:000020">
    <property type="entry name" value="Transposon Tf2-6 polyprotein-like Protein"/>
    <property type="match status" value="1"/>
</dbReference>
<dbReference type="PANTHER" id="PTHR33064:SF37">
    <property type="entry name" value="RIBONUCLEASE H"/>
    <property type="match status" value="1"/>
</dbReference>
<dbReference type="InterPro" id="IPR043128">
    <property type="entry name" value="Rev_trsase/Diguanyl_cyclase"/>
</dbReference>
<dbReference type="EMBL" id="RCML01000958">
    <property type="protein sequence ID" value="KAG2967132.1"/>
    <property type="molecule type" value="Genomic_DNA"/>
</dbReference>
<dbReference type="Proteomes" id="UP000251314">
    <property type="component" value="Unassembled WGS sequence"/>
</dbReference>
<evidence type="ECO:0000313" key="5">
    <source>
        <dbReference type="EMBL" id="KAG3211213.1"/>
    </source>
</evidence>
<proteinExistence type="predicted"/>
<dbReference type="SUPFAM" id="SSF56672">
    <property type="entry name" value="DNA/RNA polymerases"/>
    <property type="match status" value="1"/>
</dbReference>
<dbReference type="EMBL" id="MJFZ01000399">
    <property type="protein sequence ID" value="RAW29934.1"/>
    <property type="molecule type" value="Genomic_DNA"/>
</dbReference>
<dbReference type="InterPro" id="IPR051320">
    <property type="entry name" value="Viral_Replic_Matur_Polypro"/>
</dbReference>